<comment type="caution">
    <text evidence="1">The sequence shown here is derived from an EMBL/GenBank/DDBJ whole genome shotgun (WGS) entry which is preliminary data.</text>
</comment>
<dbReference type="Proteomes" id="UP000712600">
    <property type="component" value="Unassembled WGS sequence"/>
</dbReference>
<evidence type="ECO:0000313" key="1">
    <source>
        <dbReference type="EMBL" id="KAF3522097.1"/>
    </source>
</evidence>
<gene>
    <name evidence="1" type="ORF">F2Q69_00047351</name>
</gene>
<accession>A0A8S9PGY7</accession>
<reference evidence="1" key="1">
    <citation type="submission" date="2019-12" db="EMBL/GenBank/DDBJ databases">
        <title>Genome sequencing and annotation of Brassica cretica.</title>
        <authorList>
            <person name="Studholme D.J."/>
            <person name="Sarris P."/>
        </authorList>
    </citation>
    <scope>NUCLEOTIDE SEQUENCE</scope>
    <source>
        <strain evidence="1">PFS-109/04</strain>
        <tissue evidence="1">Leaf</tissue>
    </source>
</reference>
<organism evidence="1 2">
    <name type="scientific">Brassica cretica</name>
    <name type="common">Mustard</name>
    <dbReference type="NCBI Taxonomy" id="69181"/>
    <lineage>
        <taxon>Eukaryota</taxon>
        <taxon>Viridiplantae</taxon>
        <taxon>Streptophyta</taxon>
        <taxon>Embryophyta</taxon>
        <taxon>Tracheophyta</taxon>
        <taxon>Spermatophyta</taxon>
        <taxon>Magnoliopsida</taxon>
        <taxon>eudicotyledons</taxon>
        <taxon>Gunneridae</taxon>
        <taxon>Pentapetalae</taxon>
        <taxon>rosids</taxon>
        <taxon>malvids</taxon>
        <taxon>Brassicales</taxon>
        <taxon>Brassicaceae</taxon>
        <taxon>Brassiceae</taxon>
        <taxon>Brassica</taxon>
    </lineage>
</organism>
<dbReference type="AlphaFoldDB" id="A0A8S9PGY7"/>
<sequence>MHGLMSYRCFARARSLRGDRALDRYVATELQFELGPYVATELLLELGRYVATDRNGRSVATPRLSAITLGRMLTEEHVSQSALSFLGLSEEHPQHVGKVEMSFSVHSIVLHRFWVVVLGSREVLVDPSIDVPLLALVDTIVNCRAHTAFNFEISILKLLLLNHLPEIILYDGIHVGHQHFDQESQPSDHLTSDMLDYADDHHDYAGLHSHLALG</sequence>
<dbReference type="EMBL" id="QGKX02001347">
    <property type="protein sequence ID" value="KAF3522097.1"/>
    <property type="molecule type" value="Genomic_DNA"/>
</dbReference>
<evidence type="ECO:0000313" key="2">
    <source>
        <dbReference type="Proteomes" id="UP000712600"/>
    </source>
</evidence>
<protein>
    <submittedName>
        <fullName evidence="1">Uncharacterized protein</fullName>
    </submittedName>
</protein>
<proteinExistence type="predicted"/>
<name>A0A8S9PGY7_BRACR</name>